<evidence type="ECO:0000256" key="9">
    <source>
        <dbReference type="PIRSR" id="PIRSR001589-2"/>
    </source>
</evidence>
<evidence type="ECO:0000256" key="10">
    <source>
        <dbReference type="PIRSR" id="PIRSR001589-3"/>
    </source>
</evidence>
<reference evidence="12 13" key="1">
    <citation type="submission" date="2016-10" db="EMBL/GenBank/DDBJ databases">
        <authorList>
            <person name="de Groot N.N."/>
        </authorList>
    </citation>
    <scope>NUCLEOTIDE SEQUENCE [LARGE SCALE GENOMIC DNA]</scope>
    <source>
        <strain evidence="12 13">Nl18</strain>
    </source>
</reference>
<dbReference type="EMBL" id="FOCT01000009">
    <property type="protein sequence ID" value="SEN98792.1"/>
    <property type="molecule type" value="Genomic_DNA"/>
</dbReference>
<evidence type="ECO:0000256" key="2">
    <source>
        <dbReference type="ARBA" id="ARBA00005752"/>
    </source>
</evidence>
<dbReference type="SUPFAM" id="SSF56235">
    <property type="entry name" value="N-terminal nucleophile aminohydrolases (Ntn hydrolases)"/>
    <property type="match status" value="1"/>
</dbReference>
<evidence type="ECO:0000256" key="7">
    <source>
        <dbReference type="ARBA" id="ARBA00048741"/>
    </source>
</evidence>
<dbReference type="RefSeq" id="WP_074747308.1">
    <property type="nucleotide sequence ID" value="NZ_FOCT01000009.1"/>
</dbReference>
<dbReference type="InterPro" id="IPR017539">
    <property type="entry name" value="XrtA_amidotfase"/>
</dbReference>
<organism evidence="12 13">
    <name type="scientific">Nitrosospira multiformis</name>
    <dbReference type="NCBI Taxonomy" id="1231"/>
    <lineage>
        <taxon>Bacteria</taxon>
        <taxon>Pseudomonadati</taxon>
        <taxon>Pseudomonadota</taxon>
        <taxon>Betaproteobacteria</taxon>
        <taxon>Nitrosomonadales</taxon>
        <taxon>Nitrosomonadaceae</taxon>
        <taxon>Nitrosospira</taxon>
    </lineage>
</organism>
<dbReference type="AlphaFoldDB" id="A0A1H8L0U7"/>
<keyword evidence="6 8" id="KW-0315">Glutamine amidotransferase</keyword>
<feature type="site" description="Important for beta-aspartyl-AMP intermediate formation" evidence="10">
    <location>
        <position position="365"/>
    </location>
</feature>
<dbReference type="PROSITE" id="PS51278">
    <property type="entry name" value="GATASE_TYPE_2"/>
    <property type="match status" value="1"/>
</dbReference>
<evidence type="ECO:0000313" key="12">
    <source>
        <dbReference type="EMBL" id="SEN98792.1"/>
    </source>
</evidence>
<dbReference type="CDD" id="cd00712">
    <property type="entry name" value="AsnB"/>
    <property type="match status" value="1"/>
</dbReference>
<gene>
    <name evidence="12" type="ORF">SAMN05216404_109142</name>
</gene>
<evidence type="ECO:0000259" key="11">
    <source>
        <dbReference type="PROSITE" id="PS51278"/>
    </source>
</evidence>
<keyword evidence="4 9" id="KW-0547">Nucleotide-binding</keyword>
<dbReference type="Gene3D" id="3.60.20.10">
    <property type="entry name" value="Glutamine Phosphoribosylpyrophosphate, subunit 1, domain 1"/>
    <property type="match status" value="1"/>
</dbReference>
<feature type="binding site" evidence="9">
    <location>
        <begin position="363"/>
        <end position="364"/>
    </location>
    <ligand>
        <name>ATP</name>
        <dbReference type="ChEBI" id="CHEBI:30616"/>
    </ligand>
</feature>
<dbReference type="InterPro" id="IPR029055">
    <property type="entry name" value="Ntn_hydrolases_N"/>
</dbReference>
<dbReference type="InterPro" id="IPR033738">
    <property type="entry name" value="AsnB_N"/>
</dbReference>
<dbReference type="SUPFAM" id="SSF52402">
    <property type="entry name" value="Adenine nucleotide alpha hydrolases-like"/>
    <property type="match status" value="1"/>
</dbReference>
<comment type="similarity">
    <text evidence="2">Belongs to the asparagine synthetase family.</text>
</comment>
<dbReference type="PANTHER" id="PTHR43284">
    <property type="entry name" value="ASPARAGINE SYNTHETASE (GLUTAMINE-HYDROLYZING)"/>
    <property type="match status" value="1"/>
</dbReference>
<protein>
    <recommendedName>
        <fullName evidence="3">asparagine synthase (glutamine-hydrolyzing)</fullName>
        <ecNumber evidence="3">6.3.5.4</ecNumber>
    </recommendedName>
</protein>
<dbReference type="GO" id="GO:0006529">
    <property type="term" value="P:asparagine biosynthetic process"/>
    <property type="evidence" value="ECO:0007669"/>
    <property type="project" value="UniProtKB-KW"/>
</dbReference>
<evidence type="ECO:0000256" key="3">
    <source>
        <dbReference type="ARBA" id="ARBA00012737"/>
    </source>
</evidence>
<dbReference type="InterPro" id="IPR017932">
    <property type="entry name" value="GATase_2_dom"/>
</dbReference>
<dbReference type="EC" id="6.3.5.4" evidence="3"/>
<evidence type="ECO:0000256" key="5">
    <source>
        <dbReference type="ARBA" id="ARBA00022840"/>
    </source>
</evidence>
<dbReference type="InterPro" id="IPR001962">
    <property type="entry name" value="Asn_synthase"/>
</dbReference>
<keyword evidence="8" id="KW-0028">Amino-acid biosynthesis</keyword>
<dbReference type="Gene3D" id="3.40.50.620">
    <property type="entry name" value="HUPs"/>
    <property type="match status" value="2"/>
</dbReference>
<feature type="binding site" evidence="9">
    <location>
        <position position="100"/>
    </location>
    <ligand>
        <name>L-glutamine</name>
        <dbReference type="ChEBI" id="CHEBI:58359"/>
    </ligand>
</feature>
<dbReference type="CDD" id="cd01991">
    <property type="entry name" value="Asn_synthase_B_C"/>
    <property type="match status" value="1"/>
</dbReference>
<accession>A0A1H8L0U7</accession>
<evidence type="ECO:0000256" key="8">
    <source>
        <dbReference type="PIRSR" id="PIRSR001589-1"/>
    </source>
</evidence>
<keyword evidence="8" id="KW-0061">Asparagine biosynthesis</keyword>
<comment type="pathway">
    <text evidence="1">Amino-acid biosynthesis; L-asparagine biosynthesis; L-asparagine from L-aspartate (L-Gln route): step 1/1.</text>
</comment>
<comment type="catalytic activity">
    <reaction evidence="7">
        <text>L-aspartate + L-glutamine + ATP + H2O = L-asparagine + L-glutamate + AMP + diphosphate + H(+)</text>
        <dbReference type="Rhea" id="RHEA:12228"/>
        <dbReference type="ChEBI" id="CHEBI:15377"/>
        <dbReference type="ChEBI" id="CHEBI:15378"/>
        <dbReference type="ChEBI" id="CHEBI:29985"/>
        <dbReference type="ChEBI" id="CHEBI:29991"/>
        <dbReference type="ChEBI" id="CHEBI:30616"/>
        <dbReference type="ChEBI" id="CHEBI:33019"/>
        <dbReference type="ChEBI" id="CHEBI:58048"/>
        <dbReference type="ChEBI" id="CHEBI:58359"/>
        <dbReference type="ChEBI" id="CHEBI:456215"/>
        <dbReference type="EC" id="6.3.5.4"/>
    </reaction>
</comment>
<evidence type="ECO:0000256" key="4">
    <source>
        <dbReference type="ARBA" id="ARBA00022741"/>
    </source>
</evidence>
<dbReference type="GO" id="GO:0005829">
    <property type="term" value="C:cytosol"/>
    <property type="evidence" value="ECO:0007669"/>
    <property type="project" value="TreeGrafter"/>
</dbReference>
<feature type="domain" description="Glutamine amidotransferase type-2" evidence="11">
    <location>
        <begin position="2"/>
        <end position="214"/>
    </location>
</feature>
<sequence length="647" mass="73670">MCGIVGLFDTRGKRSIDRQLLLGINQVQVHRGPDEGEVYIEPGLGFGHRRLSIMDVSSGQQPLFNEDGSVVVVFNGEIYNFETLAKELSSLGHTFRTHCDTEVIVHAWEEWGERCVNRFRGMFAFVLWDRNQEVLFLARDRLGIKPLYYSLLNDGTFVFASELKGILAHPGFIRDMDVHAIEDYFAYGYVPEPKTIFKQAYKLPPAHTLKLSRGRTVPQPQSYWDVPFTVHSPLSLEEAREELIARLRESVRVHLMTEVPLGAFLSGGVDSSAVVAMMAGLMNEPVNTCSISFGDPAFNESQYAQKVADRYHTHHQVGQVDQDDFDLIDRLASLYDEPFADSSAMPTYRVCRLARKRVTVVLSGDGGDENLAGYRRYRWHLYEERMRSTLPLGLRKPLFGLLGNLYPKADWAPKVLRAKSTLEALARDSVEGYFHSVSIMKDGMRRRLFSESFRRELQGYGAVEILRGHADKCPVTDPLSRVQYLDMKTYLVGDILTKVDRASMAHSLEVRVPLLDHELVEWISGLPASIKLRGHEGKYVFKKALEPYLSDDILYRDKMGFSVPLASWFRGPLRQRINDALLGPVLADTGFFSRAFLREMLDQHQSGRRDYSASLWSLLMFESFLRHVLNAEQVHPSREGLRLVHFA</sequence>
<proteinExistence type="inferred from homology"/>
<dbReference type="PIRSF" id="PIRSF001589">
    <property type="entry name" value="Asn_synthetase_glu-h"/>
    <property type="match status" value="1"/>
</dbReference>
<dbReference type="InterPro" id="IPR006426">
    <property type="entry name" value="Asn_synth_AEB"/>
</dbReference>
<dbReference type="Pfam" id="PF13537">
    <property type="entry name" value="GATase_7"/>
    <property type="match status" value="1"/>
</dbReference>
<name>A0A1H8L0U7_9PROT</name>
<evidence type="ECO:0000256" key="1">
    <source>
        <dbReference type="ARBA" id="ARBA00005187"/>
    </source>
</evidence>
<dbReference type="GO" id="GO:0004066">
    <property type="term" value="F:asparagine synthase (glutamine-hydrolyzing) activity"/>
    <property type="evidence" value="ECO:0007669"/>
    <property type="project" value="UniProtKB-EC"/>
</dbReference>
<dbReference type="Pfam" id="PF00733">
    <property type="entry name" value="Asn_synthase"/>
    <property type="match status" value="1"/>
</dbReference>
<dbReference type="NCBIfam" id="TIGR01536">
    <property type="entry name" value="asn_synth_AEB"/>
    <property type="match status" value="1"/>
</dbReference>
<evidence type="ECO:0000313" key="13">
    <source>
        <dbReference type="Proteomes" id="UP000183898"/>
    </source>
</evidence>
<dbReference type="Proteomes" id="UP000183898">
    <property type="component" value="Unassembled WGS sequence"/>
</dbReference>
<dbReference type="NCBIfam" id="TIGR03108">
    <property type="entry name" value="eps_aminotran_1"/>
    <property type="match status" value="1"/>
</dbReference>
<keyword evidence="5 9" id="KW-0067">ATP-binding</keyword>
<feature type="active site" description="For GATase activity" evidence="8">
    <location>
        <position position="2"/>
    </location>
</feature>
<evidence type="ECO:0000256" key="6">
    <source>
        <dbReference type="ARBA" id="ARBA00022962"/>
    </source>
</evidence>
<dbReference type="PANTHER" id="PTHR43284:SF1">
    <property type="entry name" value="ASPARAGINE SYNTHETASE"/>
    <property type="match status" value="1"/>
</dbReference>
<dbReference type="InterPro" id="IPR014729">
    <property type="entry name" value="Rossmann-like_a/b/a_fold"/>
</dbReference>
<dbReference type="InterPro" id="IPR051786">
    <property type="entry name" value="ASN_synthetase/amidase"/>
</dbReference>
<dbReference type="GO" id="GO:0005524">
    <property type="term" value="F:ATP binding"/>
    <property type="evidence" value="ECO:0007669"/>
    <property type="project" value="UniProtKB-KW"/>
</dbReference>